<keyword evidence="1" id="KW-0812">Transmembrane</keyword>
<protein>
    <submittedName>
        <fullName evidence="2">Uncharacterized protein</fullName>
    </submittedName>
</protein>
<dbReference type="AlphaFoldDB" id="A0A317SDC0"/>
<evidence type="ECO:0000313" key="3">
    <source>
        <dbReference type="Proteomes" id="UP000246991"/>
    </source>
</evidence>
<keyword evidence="1" id="KW-0472">Membrane</keyword>
<dbReference type="EMBL" id="PYWC01000143">
    <property type="protein sequence ID" value="PWW71717.1"/>
    <property type="molecule type" value="Genomic_DNA"/>
</dbReference>
<feature type="transmembrane region" description="Helical" evidence="1">
    <location>
        <begin position="43"/>
        <end position="66"/>
    </location>
</feature>
<proteinExistence type="predicted"/>
<gene>
    <name evidence="2" type="ORF">C7212DRAFT_338669</name>
</gene>
<reference evidence="2 3" key="1">
    <citation type="submission" date="2018-03" db="EMBL/GenBank/DDBJ databases">
        <title>Genomes of Pezizomycetes fungi and the evolution of truffles.</title>
        <authorList>
            <person name="Murat C."/>
            <person name="Payen T."/>
            <person name="Noel B."/>
            <person name="Kuo A."/>
            <person name="Martin F.M."/>
        </authorList>
    </citation>
    <scope>NUCLEOTIDE SEQUENCE [LARGE SCALE GENOMIC DNA]</scope>
    <source>
        <strain evidence="2">091103-1</strain>
    </source>
</reference>
<keyword evidence="3" id="KW-1185">Reference proteome</keyword>
<dbReference type="Proteomes" id="UP000246991">
    <property type="component" value="Unassembled WGS sequence"/>
</dbReference>
<keyword evidence="1" id="KW-1133">Transmembrane helix</keyword>
<evidence type="ECO:0000256" key="1">
    <source>
        <dbReference type="SAM" id="Phobius"/>
    </source>
</evidence>
<organism evidence="2 3">
    <name type="scientific">Tuber magnatum</name>
    <name type="common">white Piedmont truffle</name>
    <dbReference type="NCBI Taxonomy" id="42249"/>
    <lineage>
        <taxon>Eukaryota</taxon>
        <taxon>Fungi</taxon>
        <taxon>Dikarya</taxon>
        <taxon>Ascomycota</taxon>
        <taxon>Pezizomycotina</taxon>
        <taxon>Pezizomycetes</taxon>
        <taxon>Pezizales</taxon>
        <taxon>Tuberaceae</taxon>
        <taxon>Tuber</taxon>
    </lineage>
</organism>
<comment type="caution">
    <text evidence="2">The sequence shown here is derived from an EMBL/GenBank/DDBJ whole genome shotgun (WGS) entry which is preliminary data.</text>
</comment>
<sequence>MKALTGAENPFVQAPNVFTGECQIEISNACGCMRAIAPKKISLVIFLFPSASLLASSSSSLLNVMFCG</sequence>
<accession>A0A317SDC0</accession>
<evidence type="ECO:0000313" key="2">
    <source>
        <dbReference type="EMBL" id="PWW71717.1"/>
    </source>
</evidence>
<name>A0A317SDC0_9PEZI</name>